<keyword evidence="4" id="KW-1185">Reference proteome</keyword>
<dbReference type="InterPro" id="IPR043129">
    <property type="entry name" value="ATPase_NBD"/>
</dbReference>
<accession>B6FXL6</accession>
<dbReference type="PANTHER" id="PTHR30005">
    <property type="entry name" value="EXOPOLYPHOSPHATASE"/>
    <property type="match status" value="1"/>
</dbReference>
<dbReference type="STRING" id="500633.CLOHIR_00615"/>
<name>B6FXL6_PEPHT</name>
<evidence type="ECO:0000313" key="4">
    <source>
        <dbReference type="Proteomes" id="UP000003178"/>
    </source>
</evidence>
<organism evidence="3 4">
    <name type="scientific">Peptacetobacter hiranonis (strain DSM 13275 / JCM 10541 / KCTC 15199 / TO-931)</name>
    <name type="common">Clostridium hiranonis</name>
    <dbReference type="NCBI Taxonomy" id="500633"/>
    <lineage>
        <taxon>Bacteria</taxon>
        <taxon>Bacillati</taxon>
        <taxon>Bacillota</taxon>
        <taxon>Clostridia</taxon>
        <taxon>Peptostreptococcales</taxon>
        <taxon>Peptostreptococcaceae</taxon>
        <taxon>Peptacetobacter</taxon>
    </lineage>
</organism>
<dbReference type="Gene3D" id="3.30.420.150">
    <property type="entry name" value="Exopolyphosphatase. Domain 2"/>
    <property type="match status" value="1"/>
</dbReference>
<dbReference type="eggNOG" id="COG0248">
    <property type="taxonomic scope" value="Bacteria"/>
</dbReference>
<dbReference type="PANTHER" id="PTHR30005:SF0">
    <property type="entry name" value="RETROGRADE REGULATION PROTEIN 2"/>
    <property type="match status" value="1"/>
</dbReference>
<dbReference type="Gene3D" id="3.30.420.40">
    <property type="match status" value="1"/>
</dbReference>
<dbReference type="AlphaFoldDB" id="B6FXL6"/>
<dbReference type="InterPro" id="IPR003695">
    <property type="entry name" value="Ppx_GppA_N"/>
</dbReference>
<dbReference type="GO" id="GO:0006357">
    <property type="term" value="P:regulation of transcription by RNA polymerase II"/>
    <property type="evidence" value="ECO:0007669"/>
    <property type="project" value="TreeGrafter"/>
</dbReference>
<evidence type="ECO:0000256" key="1">
    <source>
        <dbReference type="ARBA" id="ARBA00007125"/>
    </source>
</evidence>
<dbReference type="InterPro" id="IPR050273">
    <property type="entry name" value="GppA/Ppx_hydrolase"/>
</dbReference>
<evidence type="ECO:0000259" key="2">
    <source>
        <dbReference type="Pfam" id="PF02541"/>
    </source>
</evidence>
<dbReference type="CDD" id="cd24052">
    <property type="entry name" value="ASKHA_NBD_HpPPX-GppA-like"/>
    <property type="match status" value="1"/>
</dbReference>
<proteinExistence type="inferred from homology"/>
<protein>
    <submittedName>
        <fullName evidence="3">Ppx/GppA phosphatase family protein</fullName>
    </submittedName>
</protein>
<dbReference type="SUPFAM" id="SSF53067">
    <property type="entry name" value="Actin-like ATPase domain"/>
    <property type="match status" value="2"/>
</dbReference>
<dbReference type="EMBL" id="ABWP01000024">
    <property type="protein sequence ID" value="EEA85717.1"/>
    <property type="molecule type" value="Genomic_DNA"/>
</dbReference>
<comment type="caution">
    <text evidence="3">The sequence shown here is derived from an EMBL/GenBank/DDBJ whole genome shotgun (WGS) entry which is preliminary data.</text>
</comment>
<gene>
    <name evidence="3" type="ORF">CLOHIR_00615</name>
</gene>
<reference evidence="3 4" key="2">
    <citation type="submission" date="2008-10" db="EMBL/GenBank/DDBJ databases">
        <title>Draft genome sequence of Clostridium hiranonis (DSM 13275).</title>
        <authorList>
            <person name="Sudarsanam P."/>
            <person name="Ley R."/>
            <person name="Guruge J."/>
            <person name="Turnbaugh P.J."/>
            <person name="Mahowald M."/>
            <person name="Liep D."/>
            <person name="Gordon J."/>
        </authorList>
    </citation>
    <scope>NUCLEOTIDE SEQUENCE [LARGE SCALE GENOMIC DNA]</scope>
    <source>
        <strain evidence="3 4">DSM 13275</strain>
    </source>
</reference>
<feature type="domain" description="Ppx/GppA phosphatase N-terminal" evidence="2">
    <location>
        <begin position="21"/>
        <end position="297"/>
    </location>
</feature>
<reference evidence="3 4" key="1">
    <citation type="submission" date="2008-09" db="EMBL/GenBank/DDBJ databases">
        <authorList>
            <person name="Fulton L."/>
            <person name="Clifton S."/>
            <person name="Fulton B."/>
            <person name="Xu J."/>
            <person name="Minx P."/>
            <person name="Pepin K.H."/>
            <person name="Johnson M."/>
            <person name="Thiruvilangam P."/>
            <person name="Bhonagiri V."/>
            <person name="Nash W.E."/>
            <person name="Mardis E.R."/>
            <person name="Wilson R.K."/>
        </authorList>
    </citation>
    <scope>NUCLEOTIDE SEQUENCE [LARGE SCALE GENOMIC DNA]</scope>
    <source>
        <strain evidence="3 4">DSM 13275</strain>
    </source>
</reference>
<evidence type="ECO:0000313" key="3">
    <source>
        <dbReference type="EMBL" id="EEA85717.1"/>
    </source>
</evidence>
<comment type="similarity">
    <text evidence="1">Belongs to the GppA/Ppx family.</text>
</comment>
<dbReference type="RefSeq" id="WP_006439546.1">
    <property type="nucleotide sequence ID" value="NZ_DS995355.1"/>
</dbReference>
<dbReference type="HOGENOM" id="CLU_025908_1_0_9"/>
<sequence length="300" mass="33934">MRYGIIDVGSNTIRLIIFELKGTEIKIILKEKELSVILSFIQNGNLMEEGLERLLKVLNRFAKICELLGCAEVFCFATASLRKVDNSVYVVSEMKKIVENTEIITGEQEAYYDYIGLSQVVKDRSGMGLDLGGGSVQIFKFKDRQVIDSVSLPLGGLEMRNKFVSMVYPTLDEIKEIEDCVKASVKSSKIFKGNNHRVMYLMGGTARAAAKIHRYIYVTKKKSNKYYIPIKELNQLTERFSDPRKSDVDILERILPDRMNNIIPSLVVLNTICTMSGVDEVVVVKNGVRDGYIHDKILPM</sequence>
<dbReference type="Pfam" id="PF02541">
    <property type="entry name" value="Ppx-GppA"/>
    <property type="match status" value="1"/>
</dbReference>
<dbReference type="Proteomes" id="UP000003178">
    <property type="component" value="Unassembled WGS sequence"/>
</dbReference>